<feature type="transmembrane region" description="Helical" evidence="5">
    <location>
        <begin position="125"/>
        <end position="144"/>
    </location>
</feature>
<feature type="transmembrane region" description="Helical" evidence="5">
    <location>
        <begin position="309"/>
        <end position="330"/>
    </location>
</feature>
<keyword evidence="3 5" id="KW-1133">Transmembrane helix</keyword>
<feature type="domain" description="Aminoglycoside phosphotransferase" evidence="6">
    <location>
        <begin position="430"/>
        <end position="523"/>
    </location>
</feature>
<accession>A0ABZ2RDY0</accession>
<dbReference type="InterPro" id="IPR007016">
    <property type="entry name" value="O-antigen_ligase-rel_domated"/>
</dbReference>
<evidence type="ECO:0000256" key="1">
    <source>
        <dbReference type="ARBA" id="ARBA00004141"/>
    </source>
</evidence>
<feature type="transmembrane region" description="Helical" evidence="5">
    <location>
        <begin position="213"/>
        <end position="229"/>
    </location>
</feature>
<dbReference type="InterPro" id="IPR011009">
    <property type="entry name" value="Kinase-like_dom_sf"/>
</dbReference>
<evidence type="ECO:0000256" key="4">
    <source>
        <dbReference type="ARBA" id="ARBA00023136"/>
    </source>
</evidence>
<evidence type="ECO:0000259" key="6">
    <source>
        <dbReference type="Pfam" id="PF01636"/>
    </source>
</evidence>
<keyword evidence="8" id="KW-0436">Ligase</keyword>
<comment type="subcellular location">
    <subcellularLocation>
        <location evidence="1">Membrane</location>
        <topology evidence="1">Multi-pass membrane protein</topology>
    </subcellularLocation>
</comment>
<dbReference type="InterPro" id="IPR051533">
    <property type="entry name" value="WaaL-like"/>
</dbReference>
<evidence type="ECO:0000313" key="8">
    <source>
        <dbReference type="EMBL" id="WXL25243.1"/>
    </source>
</evidence>
<reference evidence="8 9" key="1">
    <citation type="submission" date="2024-03" db="EMBL/GenBank/DDBJ databases">
        <title>Complete genome of BD2.</title>
        <authorList>
            <person name="Cao G."/>
        </authorList>
    </citation>
    <scope>NUCLEOTIDE SEQUENCE [LARGE SCALE GENOMIC DNA]</scope>
    <source>
        <strain evidence="8 9">BD2</strain>
    </source>
</reference>
<dbReference type="SUPFAM" id="SSF56112">
    <property type="entry name" value="Protein kinase-like (PK-like)"/>
    <property type="match status" value="1"/>
</dbReference>
<evidence type="ECO:0000256" key="2">
    <source>
        <dbReference type="ARBA" id="ARBA00022692"/>
    </source>
</evidence>
<feature type="transmembrane region" description="Helical" evidence="5">
    <location>
        <begin position="236"/>
        <end position="255"/>
    </location>
</feature>
<dbReference type="EMBL" id="CP148074">
    <property type="protein sequence ID" value="WXL25243.1"/>
    <property type="molecule type" value="Genomic_DNA"/>
</dbReference>
<feature type="transmembrane region" description="Helical" evidence="5">
    <location>
        <begin position="12"/>
        <end position="34"/>
    </location>
</feature>
<feature type="transmembrane region" description="Helical" evidence="5">
    <location>
        <begin position="71"/>
        <end position="90"/>
    </location>
</feature>
<evidence type="ECO:0000259" key="7">
    <source>
        <dbReference type="Pfam" id="PF04932"/>
    </source>
</evidence>
<evidence type="ECO:0000313" key="9">
    <source>
        <dbReference type="Proteomes" id="UP001476583"/>
    </source>
</evidence>
<dbReference type="Pfam" id="PF01636">
    <property type="entry name" value="APH"/>
    <property type="match status" value="1"/>
</dbReference>
<dbReference type="Gene3D" id="1.10.510.10">
    <property type="entry name" value="Transferase(Phosphotransferase) domain 1"/>
    <property type="match status" value="1"/>
</dbReference>
<dbReference type="PANTHER" id="PTHR37422:SF13">
    <property type="entry name" value="LIPOPOLYSACCHARIDE BIOSYNTHESIS PROTEIN PA4999-RELATED"/>
    <property type="match status" value="1"/>
</dbReference>
<organism evidence="8 9">
    <name type="scientific">Ectopseudomonas mendocina</name>
    <name type="common">Pseudomonas mendocina</name>
    <dbReference type="NCBI Taxonomy" id="300"/>
    <lineage>
        <taxon>Bacteria</taxon>
        <taxon>Pseudomonadati</taxon>
        <taxon>Pseudomonadota</taxon>
        <taxon>Gammaproteobacteria</taxon>
        <taxon>Pseudomonadales</taxon>
        <taxon>Pseudomonadaceae</taxon>
        <taxon>Ectopseudomonas</taxon>
    </lineage>
</organism>
<feature type="transmembrane region" description="Helical" evidence="5">
    <location>
        <begin position="339"/>
        <end position="357"/>
    </location>
</feature>
<dbReference type="Proteomes" id="UP001476583">
    <property type="component" value="Chromosome"/>
</dbReference>
<dbReference type="InterPro" id="IPR002575">
    <property type="entry name" value="Aminoglycoside_PTrfase"/>
</dbReference>
<dbReference type="PANTHER" id="PTHR37422">
    <property type="entry name" value="TEICHURONIC ACID BIOSYNTHESIS PROTEIN TUAE"/>
    <property type="match status" value="1"/>
</dbReference>
<protein>
    <submittedName>
        <fullName evidence="8">O-antigen ligase family protein</fullName>
    </submittedName>
</protein>
<feature type="domain" description="O-antigen ligase-related" evidence="7">
    <location>
        <begin position="199"/>
        <end position="322"/>
    </location>
</feature>
<feature type="transmembrane region" description="Helical" evidence="5">
    <location>
        <begin position="102"/>
        <end position="118"/>
    </location>
</feature>
<feature type="transmembrane region" description="Helical" evidence="5">
    <location>
        <begin position="164"/>
        <end position="183"/>
    </location>
</feature>
<dbReference type="Pfam" id="PF04932">
    <property type="entry name" value="Wzy_C"/>
    <property type="match status" value="1"/>
</dbReference>
<evidence type="ECO:0000256" key="3">
    <source>
        <dbReference type="ARBA" id="ARBA00022989"/>
    </source>
</evidence>
<dbReference type="GO" id="GO:0016874">
    <property type="term" value="F:ligase activity"/>
    <property type="evidence" value="ECO:0007669"/>
    <property type="project" value="UniProtKB-KW"/>
</dbReference>
<feature type="transmembrane region" description="Helical" evidence="5">
    <location>
        <begin position="40"/>
        <end position="59"/>
    </location>
</feature>
<sequence length="607" mass="68001">MQEINLSRRLQCYRFICRWILPIGFIALLSGLVLLPERSIYHKFFYALVAAPCALALILEPSRNKLIWKNPLIICFLVFSCLALLSIAWSETDTKATSLIKRPLYITLLFAAACLVVLESRQRLVNAMLLAAVVIIPPITYSLFEFISAHGLTGRFIGPGALDNPLLSSHLFGFFFIVWLTMGMTQPPRYCLFALLPLCILGAAIVATGSRTPLVATALACLWLMLTCWNKRALTLAAVALLSLAAILLLHPDLISNRGFSYRPYLWGQTLNLIKAEPWFGHGFDTPLSIYIEAQKTLFREPHNLTLAVAYYTGCVGLALWLAIHTLALWQCWKNKNDYLFIACGALMVYGLGAGITEGGGLLARPKEHWFLTWIPIALIIAFSVRKLSLSPKGQMTKLCATDLNGLAHNALVLEQDGLGPKVLKLTDDSILKLFRKRPLLSRESLNPYACRFAENAKHLQQLGFTCPDILHVYWLDDPVNGTAVHYRPLPGQTLRKAIENTDSEERHALVQRFGELLANLHAKGVYFRSAHLGNVLLLPDGNLGLIDLADMQISGKPLTRGKRRRNLKHIQRYEQDRHWLFEENLDAFKRGYASKNAKAASQLFST</sequence>
<name>A0ABZ2RDY0_ECTME</name>
<keyword evidence="4 5" id="KW-0472">Membrane</keyword>
<feature type="transmembrane region" description="Helical" evidence="5">
    <location>
        <begin position="190"/>
        <end position="207"/>
    </location>
</feature>
<evidence type="ECO:0000256" key="5">
    <source>
        <dbReference type="SAM" id="Phobius"/>
    </source>
</evidence>
<keyword evidence="9" id="KW-1185">Reference proteome</keyword>
<keyword evidence="2 5" id="KW-0812">Transmembrane</keyword>
<feature type="transmembrane region" description="Helical" evidence="5">
    <location>
        <begin position="369"/>
        <end position="388"/>
    </location>
</feature>
<gene>
    <name evidence="8" type="ORF">WG219_18360</name>
</gene>
<proteinExistence type="predicted"/>